<reference evidence="2" key="1">
    <citation type="submission" date="2013-04" db="EMBL/GenBank/DDBJ databases">
        <title>The genome sequencing project of 58 acetic acid bacteria.</title>
        <authorList>
            <person name="Okamoto-Kainuma A."/>
            <person name="Ishikawa M."/>
            <person name="Umino S."/>
            <person name="Koizumi Y."/>
            <person name="Shiwa Y."/>
            <person name="Yoshikawa H."/>
            <person name="Matsutani M."/>
            <person name="Matsushita K."/>
        </authorList>
    </citation>
    <scope>NUCLEOTIDE SEQUENCE</scope>
    <source>
        <strain evidence="2">DSM 12717</strain>
    </source>
</reference>
<dbReference type="SMART" id="SM01040">
    <property type="entry name" value="Bro-N"/>
    <property type="match status" value="1"/>
</dbReference>
<evidence type="ECO:0000313" key="3">
    <source>
        <dbReference type="Proteomes" id="UP001060895"/>
    </source>
</evidence>
<evidence type="ECO:0000259" key="1">
    <source>
        <dbReference type="PROSITE" id="PS51750"/>
    </source>
</evidence>
<sequence>MPRPHDRPGLTCNDGLNIMQADLFNTPDRNPSNSGLTAFDFEGVPVRVTDIHGEAWWLLTDVCRVLEISNTGNASARLDGDQKSTIRIADSGNLNADRVIVNESGLYSLVFASRKPAAQRFRKWVASDVLPAIRRTGSYHLNPAPEPARARQMTMAEMTLAVIGNLQGQVAEQAATIHAQNALLNANMPKAAVYDRIADADGSMCISDAAKTLGIGPQALFRWMSANAWIFKRGRGASWLGREEKAENGTGYLTHIATTVLRPDGREIVTKQVRVTAKGLARLARLVPGARSHAAPVAVASERVQHGGYFHGRRRSVHAGMDPDDIDALGRHDGAPPLWLN</sequence>
<dbReference type="PROSITE" id="PS51750">
    <property type="entry name" value="BRO_N"/>
    <property type="match status" value="1"/>
</dbReference>
<feature type="domain" description="Bro-N" evidence="1">
    <location>
        <begin position="33"/>
        <end position="137"/>
    </location>
</feature>
<dbReference type="PANTHER" id="PTHR36180:SF2">
    <property type="entry name" value="BRO FAMILY PROTEIN"/>
    <property type="match status" value="1"/>
</dbReference>
<dbReference type="PANTHER" id="PTHR36180">
    <property type="entry name" value="DNA-BINDING PROTEIN-RELATED-RELATED"/>
    <property type="match status" value="1"/>
</dbReference>
<evidence type="ECO:0000313" key="2">
    <source>
        <dbReference type="EMBL" id="GBQ31390.1"/>
    </source>
</evidence>
<dbReference type="Pfam" id="PF02498">
    <property type="entry name" value="Bro-N"/>
    <property type="match status" value="1"/>
</dbReference>
<keyword evidence="3" id="KW-1185">Reference proteome</keyword>
<comment type="caution">
    <text evidence="2">The sequence shown here is derived from an EMBL/GenBank/DDBJ whole genome shotgun (WGS) entry which is preliminary data.</text>
</comment>
<dbReference type="Proteomes" id="UP001060895">
    <property type="component" value="Unassembled WGS sequence"/>
</dbReference>
<accession>A0ABQ0PC93</accession>
<dbReference type="InterPro" id="IPR003497">
    <property type="entry name" value="BRO_N_domain"/>
</dbReference>
<dbReference type="Pfam" id="PF03374">
    <property type="entry name" value="ANT"/>
    <property type="match status" value="1"/>
</dbReference>
<dbReference type="InterPro" id="IPR005039">
    <property type="entry name" value="Ant_C"/>
</dbReference>
<proteinExistence type="predicted"/>
<organism evidence="2 3">
    <name type="scientific">Gluconacetobacter sacchari DSM 12717</name>
    <dbReference type="NCBI Taxonomy" id="1307940"/>
    <lineage>
        <taxon>Bacteria</taxon>
        <taxon>Pseudomonadati</taxon>
        <taxon>Pseudomonadota</taxon>
        <taxon>Alphaproteobacteria</taxon>
        <taxon>Acetobacterales</taxon>
        <taxon>Acetobacteraceae</taxon>
        <taxon>Gluconacetobacter</taxon>
    </lineage>
</organism>
<name>A0ABQ0PC93_9PROT</name>
<protein>
    <submittedName>
        <fullName evidence="2">Prophage antirepressor</fullName>
    </submittedName>
</protein>
<gene>
    <name evidence="2" type="ORF">AA12717_3748</name>
</gene>
<dbReference type="EMBL" id="BAQP01000445">
    <property type="protein sequence ID" value="GBQ31390.1"/>
    <property type="molecule type" value="Genomic_DNA"/>
</dbReference>